<keyword evidence="6" id="KW-1185">Reference proteome</keyword>
<evidence type="ECO:0000256" key="2">
    <source>
        <dbReference type="ARBA" id="ARBA00022676"/>
    </source>
</evidence>
<dbReference type="Gene3D" id="3.90.550.10">
    <property type="entry name" value="Spore Coat Polysaccharide Biosynthesis Protein SpsA, Chain A"/>
    <property type="match status" value="1"/>
</dbReference>
<protein>
    <submittedName>
        <fullName evidence="5">Glycosyltransferase</fullName>
    </submittedName>
</protein>
<dbReference type="EMBL" id="JAANNP010000001">
    <property type="protein sequence ID" value="NHC12723.1"/>
    <property type="molecule type" value="Genomic_DNA"/>
</dbReference>
<dbReference type="InterPro" id="IPR050834">
    <property type="entry name" value="Glycosyltransf_2"/>
</dbReference>
<dbReference type="SUPFAM" id="SSF53448">
    <property type="entry name" value="Nucleotide-diphospho-sugar transferases"/>
    <property type="match status" value="1"/>
</dbReference>
<proteinExistence type="inferred from homology"/>
<dbReference type="InterPro" id="IPR001173">
    <property type="entry name" value="Glyco_trans_2-like"/>
</dbReference>
<keyword evidence="3" id="KW-0808">Transferase</keyword>
<evidence type="ECO:0000313" key="5">
    <source>
        <dbReference type="EMBL" id="NHC12723.1"/>
    </source>
</evidence>
<organism evidence="5 6">
    <name type="scientific">Motilibacter deserti</name>
    <dbReference type="NCBI Taxonomy" id="2714956"/>
    <lineage>
        <taxon>Bacteria</taxon>
        <taxon>Bacillati</taxon>
        <taxon>Actinomycetota</taxon>
        <taxon>Actinomycetes</taxon>
        <taxon>Motilibacterales</taxon>
        <taxon>Motilibacteraceae</taxon>
        <taxon>Motilibacter</taxon>
    </lineage>
</organism>
<accession>A0ABX0GTS8</accession>
<gene>
    <name evidence="5" type="ORF">G9H71_02880</name>
</gene>
<dbReference type="Proteomes" id="UP000800981">
    <property type="component" value="Unassembled WGS sequence"/>
</dbReference>
<evidence type="ECO:0000259" key="4">
    <source>
        <dbReference type="Pfam" id="PF00535"/>
    </source>
</evidence>
<evidence type="ECO:0000313" key="6">
    <source>
        <dbReference type="Proteomes" id="UP000800981"/>
    </source>
</evidence>
<comment type="caution">
    <text evidence="5">The sequence shown here is derived from an EMBL/GenBank/DDBJ whole genome shotgun (WGS) entry which is preliminary data.</text>
</comment>
<dbReference type="Pfam" id="PF00535">
    <property type="entry name" value="Glycos_transf_2"/>
    <property type="match status" value="1"/>
</dbReference>
<feature type="domain" description="Glycosyltransferase 2-like" evidence="4">
    <location>
        <begin position="10"/>
        <end position="150"/>
    </location>
</feature>
<name>A0ABX0GTS8_9ACTN</name>
<dbReference type="PANTHER" id="PTHR43685">
    <property type="entry name" value="GLYCOSYLTRANSFERASE"/>
    <property type="match status" value="1"/>
</dbReference>
<keyword evidence="2" id="KW-0328">Glycosyltransferase</keyword>
<reference evidence="5 6" key="1">
    <citation type="submission" date="2020-03" db="EMBL/GenBank/DDBJ databases">
        <title>Two novel Motilibacter sp.</title>
        <authorList>
            <person name="Liu S."/>
        </authorList>
    </citation>
    <scope>NUCLEOTIDE SEQUENCE [LARGE SCALE GENOMIC DNA]</scope>
    <source>
        <strain evidence="5 6">E257</strain>
    </source>
</reference>
<evidence type="ECO:0000256" key="1">
    <source>
        <dbReference type="ARBA" id="ARBA00006739"/>
    </source>
</evidence>
<comment type="similarity">
    <text evidence="1">Belongs to the glycosyltransferase 2 family.</text>
</comment>
<dbReference type="RefSeq" id="WP_166277512.1">
    <property type="nucleotide sequence ID" value="NZ_JAANNP010000001.1"/>
</dbReference>
<dbReference type="InterPro" id="IPR029044">
    <property type="entry name" value="Nucleotide-diphossugar_trans"/>
</dbReference>
<evidence type="ECO:0000256" key="3">
    <source>
        <dbReference type="ARBA" id="ARBA00022679"/>
    </source>
</evidence>
<sequence>MTPPEPPLVSVLLAVYNGERYVAAAVESVLAQTYGRLELIVIDDGSTDGTLAILKGFEDPRVRLVSRENRGLVTTLAEAASLARGTYLARMDADDLSRRDRLARQVQFLESHPDVVLVGSDYTLIDEHGSPVHVTSFLAHPHDLKTAQVVGNQFGHGCVLMRADAYAAVGGYDTGLPQAEDMDLWSRLSHVGEVANLPEPLYAYRDNPDGISSTQTDEQRAYALALRDRAFAHFLAHRRSYRVLGYHPGSTRGSLRDYHERRAMVLRDLAWLHLRAGRRVAGTGLLLAAAAFAPWASKTYRCFAGVASPRLRRRWAYEHL</sequence>
<dbReference type="PANTHER" id="PTHR43685:SF5">
    <property type="entry name" value="GLYCOSYLTRANSFERASE EPSE-RELATED"/>
    <property type="match status" value="1"/>
</dbReference>